<comment type="caution">
    <text evidence="2">The sequence shown here is derived from an EMBL/GenBank/DDBJ whole genome shotgun (WGS) entry which is preliminary data.</text>
</comment>
<sequence>MRTRLTLAALLLATSAAQAQLQAPPASADSATRPALPGGVPVRRISTASAVSTEPLGVITSVRELPDGRVLLNDGARRRLLLMDTTLKTVGVVLDSLAEVENTYGTRQGTLIPYRGDSTLFVDPASFVMLVLDPQGKVARVRSVPRVQDVGWLTGQQGGSSASVGADARGRLVYRIPARPARPTVAPPRGVPWFPQEPDSAFIVAMDLDTRTQDTVGAIRIPKTSYVVRRQGDGGINVFNVINPMPMTDDWAVLPDGSVAFVRGIDYRIDYLNPDGTRTAGPKLPFDWQRMTDADRERLVDSVKSAQRRSAVGNYVTSMIRWVNSYGKAYPAGFTIPEGYSMPLGFARSWKLPPGASFPQRYVYACAADEEPKMTGTTPSCIPAPIVGGGGNTPSMPTMREPSVVDPAELPSFRPPFATNAVRADADGNLWIRPTLPKPVPGGPVYDVVDRKGVLVDRLQLPPGYQLAGFGRGRVVYLSMRDASGVHLARVRLR</sequence>
<accession>A0AA37Q3J2</accession>
<evidence type="ECO:0000313" key="2">
    <source>
        <dbReference type="EMBL" id="GLC25910.1"/>
    </source>
</evidence>
<dbReference type="EMBL" id="BRXS01000003">
    <property type="protein sequence ID" value="GLC25910.1"/>
    <property type="molecule type" value="Genomic_DNA"/>
</dbReference>
<keyword evidence="3" id="KW-1185">Reference proteome</keyword>
<dbReference type="SUPFAM" id="SSF63829">
    <property type="entry name" value="Calcium-dependent phosphotriesterase"/>
    <property type="match status" value="1"/>
</dbReference>
<feature type="signal peptide" evidence="1">
    <location>
        <begin position="1"/>
        <end position="19"/>
    </location>
</feature>
<evidence type="ECO:0000313" key="3">
    <source>
        <dbReference type="Proteomes" id="UP001161325"/>
    </source>
</evidence>
<evidence type="ECO:0008006" key="4">
    <source>
        <dbReference type="Google" id="ProtNLM"/>
    </source>
</evidence>
<organism evidence="2 3">
    <name type="scientific">Roseisolibacter agri</name>
    <dbReference type="NCBI Taxonomy" id="2014610"/>
    <lineage>
        <taxon>Bacteria</taxon>
        <taxon>Pseudomonadati</taxon>
        <taxon>Gemmatimonadota</taxon>
        <taxon>Gemmatimonadia</taxon>
        <taxon>Gemmatimonadales</taxon>
        <taxon>Gemmatimonadaceae</taxon>
        <taxon>Roseisolibacter</taxon>
    </lineage>
</organism>
<evidence type="ECO:0000256" key="1">
    <source>
        <dbReference type="SAM" id="SignalP"/>
    </source>
</evidence>
<dbReference type="Proteomes" id="UP001161325">
    <property type="component" value="Unassembled WGS sequence"/>
</dbReference>
<protein>
    <recommendedName>
        <fullName evidence="4">Glucose/Sorbosone dehydrogenase domain-containing protein</fullName>
    </recommendedName>
</protein>
<gene>
    <name evidence="2" type="ORF">rosag_24230</name>
</gene>
<name>A0AA37Q3J2_9BACT</name>
<dbReference type="RefSeq" id="WP_284350370.1">
    <property type="nucleotide sequence ID" value="NZ_BRXS01000003.1"/>
</dbReference>
<keyword evidence="1" id="KW-0732">Signal</keyword>
<feature type="chain" id="PRO_5041420855" description="Glucose/Sorbosone dehydrogenase domain-containing protein" evidence="1">
    <location>
        <begin position="20"/>
        <end position="494"/>
    </location>
</feature>
<dbReference type="AlphaFoldDB" id="A0AA37Q3J2"/>
<proteinExistence type="predicted"/>
<reference evidence="2" key="1">
    <citation type="submission" date="2022-08" db="EMBL/GenBank/DDBJ databases">
        <title>Draft genome sequencing of Roseisolibacter agri AW1220.</title>
        <authorList>
            <person name="Tobiishi Y."/>
            <person name="Tonouchi A."/>
        </authorList>
    </citation>
    <scope>NUCLEOTIDE SEQUENCE</scope>
    <source>
        <strain evidence="2">AW1220</strain>
    </source>
</reference>